<comment type="caution">
    <text evidence="1">The sequence shown here is derived from an EMBL/GenBank/DDBJ whole genome shotgun (WGS) entry which is preliminary data.</text>
</comment>
<keyword evidence="2" id="KW-1185">Reference proteome</keyword>
<dbReference type="RefSeq" id="WP_276266769.1">
    <property type="nucleotide sequence ID" value="NZ_JARJLM010000424.1"/>
</dbReference>
<accession>A0ABT6AVD1</accession>
<name>A0ABT6AVD1_9BURK</name>
<gene>
    <name evidence="1" type="ORF">P3W85_25245</name>
</gene>
<evidence type="ECO:0000313" key="2">
    <source>
        <dbReference type="Proteomes" id="UP001216674"/>
    </source>
</evidence>
<organism evidence="1 2">
    <name type="scientific">Cupriavidus basilensis</name>
    <dbReference type="NCBI Taxonomy" id="68895"/>
    <lineage>
        <taxon>Bacteria</taxon>
        <taxon>Pseudomonadati</taxon>
        <taxon>Pseudomonadota</taxon>
        <taxon>Betaproteobacteria</taxon>
        <taxon>Burkholderiales</taxon>
        <taxon>Burkholderiaceae</taxon>
        <taxon>Cupriavidus</taxon>
    </lineage>
</organism>
<proteinExistence type="predicted"/>
<dbReference type="Proteomes" id="UP001216674">
    <property type="component" value="Unassembled WGS sequence"/>
</dbReference>
<sequence>MADTSIAYLDESTQTTLWPQIWNHADLVAYYLPTEGIEGEAQKTRPRLQLFTCWVGTTCIPAPRFEMESSLIVHKVTAKAQVLQGAAGQPLKLRFELPEAPAPHYYFSHSELRAPANALWRVPMFAGWDRELSSDGRRRFAWQRKQPLSIALVLAEKDTVGYQLVDLGVRTPGQLDHYGDPLAATTMRASLSGPDGRVRQLSWPGQLSQELSQRLLASPDLARTGRIPADLKRNQFPERLSSFHAKERISTVVMPNSTPRWHGLKHYNAPEGVLLVLMQSGPIAQVELMAEAGTERAIEGNVPVKRETWMFFNGKPMRYRGQMQYGNNADHMPDTKWRVDWVDGVRLDAMAANVSPSFLVKRVPDCRWQGCRDNLAEAKAQLAASDAQLQSEGERYLRLAREGN</sequence>
<reference evidence="1 2" key="1">
    <citation type="submission" date="2023-03" db="EMBL/GenBank/DDBJ databases">
        <title>Draft assemblies of triclosan tolerant bacteria isolated from returned activated sludge.</title>
        <authorList>
            <person name="Van Hamelsveld S."/>
        </authorList>
    </citation>
    <scope>NUCLEOTIDE SEQUENCE [LARGE SCALE GENOMIC DNA]</scope>
    <source>
        <strain evidence="1 2">GW210010_S58</strain>
    </source>
</reference>
<dbReference type="EMBL" id="JARJLM010000424">
    <property type="protein sequence ID" value="MDF3836232.1"/>
    <property type="molecule type" value="Genomic_DNA"/>
</dbReference>
<evidence type="ECO:0000313" key="1">
    <source>
        <dbReference type="EMBL" id="MDF3836232.1"/>
    </source>
</evidence>
<protein>
    <submittedName>
        <fullName evidence="1">Uncharacterized protein</fullName>
    </submittedName>
</protein>